<keyword evidence="3" id="KW-1185">Reference proteome</keyword>
<dbReference type="InterPro" id="IPR001841">
    <property type="entry name" value="Znf_RING"/>
</dbReference>
<proteinExistence type="predicted"/>
<comment type="caution">
    <text evidence="2">The sequence shown here is derived from an EMBL/GenBank/DDBJ whole genome shotgun (WGS) entry which is preliminary data.</text>
</comment>
<dbReference type="SUPFAM" id="SSF57850">
    <property type="entry name" value="RING/U-box"/>
    <property type="match status" value="1"/>
</dbReference>
<dbReference type="AlphaFoldDB" id="A0A8X8VX00"/>
<protein>
    <recommendedName>
        <fullName evidence="1">RING-type domain-containing protein</fullName>
    </recommendedName>
</protein>
<sequence length="142" mass="16663">MLSASTFQQLYAAQHTQQYMQLPSFYQPPPDTGCLPYGLPQPNRQDPILVWFLPQQPRENSFDGKFDSNISDDNNKQSKKAKEFFSTMDVLKILHQLEEMTGAMAFRMPCTHMFHAEYVVKWLWMSHTCPICGYEMPTRNRY</sequence>
<accession>A0A8X8VX00</accession>
<dbReference type="EMBL" id="PNBA02000334">
    <property type="protein sequence ID" value="KAG6383970.1"/>
    <property type="molecule type" value="Genomic_DNA"/>
</dbReference>
<gene>
    <name evidence="2" type="ORF">SASPL_156245</name>
</gene>
<dbReference type="Proteomes" id="UP000298416">
    <property type="component" value="Unassembled WGS sequence"/>
</dbReference>
<dbReference type="InterPro" id="IPR013083">
    <property type="entry name" value="Znf_RING/FYVE/PHD"/>
</dbReference>
<organism evidence="2">
    <name type="scientific">Salvia splendens</name>
    <name type="common">Scarlet sage</name>
    <dbReference type="NCBI Taxonomy" id="180675"/>
    <lineage>
        <taxon>Eukaryota</taxon>
        <taxon>Viridiplantae</taxon>
        <taxon>Streptophyta</taxon>
        <taxon>Embryophyta</taxon>
        <taxon>Tracheophyta</taxon>
        <taxon>Spermatophyta</taxon>
        <taxon>Magnoliopsida</taxon>
        <taxon>eudicotyledons</taxon>
        <taxon>Gunneridae</taxon>
        <taxon>Pentapetalae</taxon>
        <taxon>asterids</taxon>
        <taxon>lamiids</taxon>
        <taxon>Lamiales</taxon>
        <taxon>Lamiaceae</taxon>
        <taxon>Nepetoideae</taxon>
        <taxon>Mentheae</taxon>
        <taxon>Salviinae</taxon>
        <taxon>Salvia</taxon>
        <taxon>Salvia subgen. Calosphace</taxon>
        <taxon>core Calosphace</taxon>
    </lineage>
</organism>
<reference evidence="2" key="1">
    <citation type="submission" date="2018-01" db="EMBL/GenBank/DDBJ databases">
        <authorList>
            <person name="Mao J.F."/>
        </authorList>
    </citation>
    <scope>NUCLEOTIDE SEQUENCE</scope>
    <source>
        <strain evidence="2">Huo1</strain>
        <tissue evidence="2">Leaf</tissue>
    </source>
</reference>
<evidence type="ECO:0000259" key="1">
    <source>
        <dbReference type="Pfam" id="PF13639"/>
    </source>
</evidence>
<evidence type="ECO:0000313" key="3">
    <source>
        <dbReference type="Proteomes" id="UP000298416"/>
    </source>
</evidence>
<dbReference type="Gene3D" id="3.30.40.10">
    <property type="entry name" value="Zinc/RING finger domain, C3HC4 (zinc finger)"/>
    <property type="match status" value="1"/>
</dbReference>
<dbReference type="Pfam" id="PF13639">
    <property type="entry name" value="zf-RING_2"/>
    <property type="match status" value="1"/>
</dbReference>
<feature type="domain" description="RING-type" evidence="1">
    <location>
        <begin position="103"/>
        <end position="132"/>
    </location>
</feature>
<name>A0A8X8VX00_SALSN</name>
<evidence type="ECO:0000313" key="2">
    <source>
        <dbReference type="EMBL" id="KAG6383970.1"/>
    </source>
</evidence>
<reference evidence="2" key="2">
    <citation type="submission" date="2020-08" db="EMBL/GenBank/DDBJ databases">
        <title>Plant Genome Project.</title>
        <authorList>
            <person name="Zhang R.-G."/>
        </authorList>
    </citation>
    <scope>NUCLEOTIDE SEQUENCE</scope>
    <source>
        <strain evidence="2">Huo1</strain>
        <tissue evidence="2">Leaf</tissue>
    </source>
</reference>